<feature type="domain" description="Immunity protein 71" evidence="2">
    <location>
        <begin position="13"/>
        <end position="163"/>
    </location>
</feature>
<dbReference type="InterPro" id="IPR028966">
    <property type="entry name" value="Imm72"/>
</dbReference>
<evidence type="ECO:0008006" key="7">
    <source>
        <dbReference type="Google" id="ProtNLM"/>
    </source>
</evidence>
<dbReference type="EMBL" id="WNKZ01000162">
    <property type="protein sequence ID" value="MTV56352.1"/>
    <property type="molecule type" value="Genomic_DNA"/>
</dbReference>
<evidence type="ECO:0000313" key="3">
    <source>
        <dbReference type="EMBL" id="GGC25390.1"/>
    </source>
</evidence>
<dbReference type="AlphaFoldDB" id="A0A6I3T7K6"/>
<protein>
    <recommendedName>
        <fullName evidence="7">Immunity protein 72 domain-containing protein</fullName>
    </recommendedName>
</protein>
<evidence type="ECO:0000259" key="1">
    <source>
        <dbReference type="Pfam" id="PF15584"/>
    </source>
</evidence>
<dbReference type="InterPro" id="IPR028950">
    <property type="entry name" value="Imm71"/>
</dbReference>
<evidence type="ECO:0000313" key="4">
    <source>
        <dbReference type="EMBL" id="MTV56352.1"/>
    </source>
</evidence>
<dbReference type="OrthoDB" id="6670599at2"/>
<feature type="domain" description="Immunity protein 72" evidence="1">
    <location>
        <begin position="194"/>
        <end position="287"/>
    </location>
</feature>
<accession>A0A6I3T7K6</accession>
<dbReference type="Proteomes" id="UP000430634">
    <property type="component" value="Unassembled WGS sequence"/>
</dbReference>
<reference evidence="6" key="2">
    <citation type="journal article" date="2019" name="Int. J. Syst. Evol. Microbiol.">
        <title>The Global Catalogue of Microorganisms (GCM) 10K type strain sequencing project: providing services to taxonomists for standard genome sequencing and annotation.</title>
        <authorList>
            <consortium name="The Broad Institute Genomics Platform"/>
            <consortium name="The Broad Institute Genome Sequencing Center for Infectious Disease"/>
            <person name="Wu L."/>
            <person name="Ma J."/>
        </authorList>
    </citation>
    <scope>NUCLEOTIDE SEQUENCE [LARGE SCALE GENOMIC DNA]</scope>
    <source>
        <strain evidence="6">CGMCC 1.15931</strain>
    </source>
</reference>
<sequence>MTNVNSTVSELSELKRKQIFYWLKRVSSVTAWSRIFQYYSEWMSVVEKSVQQADDNGWNEDTSIPMAEYALIAKCLAHCEAGVLRLSKGDKKVFKFDSNGEFEMAGRILDHWIQMLQRISMGENTIKKHTPLWPEFCLAVDSLAQAWGECGQIILESRYIEDPALLWYGKWLQQELESTWFPENLAEVPNPFDSIFVRTGEYTPCSGIWEPVDVPKSSLLSLIARTPKPRPPFKIVGCMNYLHGGSNAPKIKIETENGSNEVNTVWRLLWEDKRYEDGTVPDEEKGYRFSKPVQLASPAPVLIATEEMVCADSGSVAPFGGRWLAESELGAAIEVVAGEILPLHLGRKIRWVWAGSVA</sequence>
<evidence type="ECO:0000313" key="6">
    <source>
        <dbReference type="Proteomes" id="UP000622638"/>
    </source>
</evidence>
<dbReference type="Pfam" id="PF15584">
    <property type="entry name" value="Imm72"/>
    <property type="match status" value="1"/>
</dbReference>
<dbReference type="Pfam" id="PF15602">
    <property type="entry name" value="Imm71"/>
    <property type="match status" value="1"/>
</dbReference>
<reference evidence="3" key="4">
    <citation type="submission" date="2024-05" db="EMBL/GenBank/DDBJ databases">
        <authorList>
            <person name="Sun Q."/>
            <person name="Zhou Y."/>
        </authorList>
    </citation>
    <scope>NUCLEOTIDE SEQUENCE</scope>
    <source>
        <strain evidence="3">CGMCC 1.15931</strain>
    </source>
</reference>
<proteinExistence type="predicted"/>
<keyword evidence="6" id="KW-1185">Reference proteome</keyword>
<reference evidence="3" key="1">
    <citation type="journal article" date="2014" name="Int. J. Syst. Evol. Microbiol.">
        <title>Complete genome of a new Firmicutes species belonging to the dominant human colonic microbiota ('Ruminococcus bicirculans') reveals two chromosomes and a selective capacity to utilize plant glucans.</title>
        <authorList>
            <consortium name="NISC Comparative Sequencing Program"/>
            <person name="Wegmann U."/>
            <person name="Louis P."/>
            <person name="Goesmann A."/>
            <person name="Henrissat B."/>
            <person name="Duncan S.H."/>
            <person name="Flint H.J."/>
        </authorList>
    </citation>
    <scope>NUCLEOTIDE SEQUENCE</scope>
    <source>
        <strain evidence="3">CGMCC 1.15931</strain>
    </source>
</reference>
<reference evidence="4 5" key="3">
    <citation type="submission" date="2019-11" db="EMBL/GenBank/DDBJ databases">
        <title>Type strains purchased from KCTC, JCM and DSMZ.</title>
        <authorList>
            <person name="Lu H."/>
        </authorList>
    </citation>
    <scope>NUCLEOTIDE SEQUENCE [LARGE SCALE GENOMIC DNA]</scope>
    <source>
        <strain evidence="4 5">KCTC 52429</strain>
    </source>
</reference>
<dbReference type="RefSeq" id="WP_155473574.1">
    <property type="nucleotide sequence ID" value="NZ_BMKG01000052.1"/>
</dbReference>
<evidence type="ECO:0000313" key="5">
    <source>
        <dbReference type="Proteomes" id="UP000430634"/>
    </source>
</evidence>
<comment type="caution">
    <text evidence="4">The sequence shown here is derived from an EMBL/GenBank/DDBJ whole genome shotgun (WGS) entry which is preliminary data.</text>
</comment>
<dbReference type="EMBL" id="BMKG01000052">
    <property type="protein sequence ID" value="GGC25390.1"/>
    <property type="molecule type" value="Genomic_DNA"/>
</dbReference>
<organism evidence="4 5">
    <name type="scientific">Pseudoduganella buxea</name>
    <dbReference type="NCBI Taxonomy" id="1949069"/>
    <lineage>
        <taxon>Bacteria</taxon>
        <taxon>Pseudomonadati</taxon>
        <taxon>Pseudomonadota</taxon>
        <taxon>Betaproteobacteria</taxon>
        <taxon>Burkholderiales</taxon>
        <taxon>Oxalobacteraceae</taxon>
        <taxon>Telluria group</taxon>
        <taxon>Pseudoduganella</taxon>
    </lineage>
</organism>
<gene>
    <name evidence="3" type="ORF">GCM10011572_53480</name>
    <name evidence="4" type="ORF">GM672_26870</name>
</gene>
<name>A0A6I3T7K6_9BURK</name>
<evidence type="ECO:0000259" key="2">
    <source>
        <dbReference type="Pfam" id="PF15602"/>
    </source>
</evidence>
<dbReference type="Proteomes" id="UP000622638">
    <property type="component" value="Unassembled WGS sequence"/>
</dbReference>